<reference evidence="1" key="2">
    <citation type="submission" date="2023-06" db="EMBL/GenBank/DDBJ databases">
        <authorList>
            <person name="Ma L."/>
            <person name="Liu K.-W."/>
            <person name="Li Z."/>
            <person name="Hsiao Y.-Y."/>
            <person name="Qi Y."/>
            <person name="Fu T."/>
            <person name="Tang G."/>
            <person name="Zhang D."/>
            <person name="Sun W.-H."/>
            <person name="Liu D.-K."/>
            <person name="Li Y."/>
            <person name="Chen G.-Z."/>
            <person name="Liu X.-D."/>
            <person name="Liao X.-Y."/>
            <person name="Jiang Y.-T."/>
            <person name="Yu X."/>
            <person name="Hao Y."/>
            <person name="Huang J."/>
            <person name="Zhao X.-W."/>
            <person name="Ke S."/>
            <person name="Chen Y.-Y."/>
            <person name="Wu W.-L."/>
            <person name="Hsu J.-L."/>
            <person name="Lin Y.-F."/>
            <person name="Huang M.-D."/>
            <person name="Li C.-Y."/>
            <person name="Huang L."/>
            <person name="Wang Z.-W."/>
            <person name="Zhao X."/>
            <person name="Zhong W.-Y."/>
            <person name="Peng D.-H."/>
            <person name="Ahmad S."/>
            <person name="Lan S."/>
            <person name="Zhang J.-S."/>
            <person name="Tsai W.-C."/>
            <person name="Van De Peer Y."/>
            <person name="Liu Z.-J."/>
        </authorList>
    </citation>
    <scope>NUCLEOTIDE SEQUENCE</scope>
    <source>
        <strain evidence="1">CP</strain>
        <tissue evidence="1">Leaves</tissue>
    </source>
</reference>
<organism evidence="1 2">
    <name type="scientific">Acorus calamus</name>
    <name type="common">Sweet flag</name>
    <dbReference type="NCBI Taxonomy" id="4465"/>
    <lineage>
        <taxon>Eukaryota</taxon>
        <taxon>Viridiplantae</taxon>
        <taxon>Streptophyta</taxon>
        <taxon>Embryophyta</taxon>
        <taxon>Tracheophyta</taxon>
        <taxon>Spermatophyta</taxon>
        <taxon>Magnoliopsida</taxon>
        <taxon>Liliopsida</taxon>
        <taxon>Acoraceae</taxon>
        <taxon>Acorus</taxon>
    </lineage>
</organism>
<dbReference type="AlphaFoldDB" id="A0AAV9D9Z0"/>
<proteinExistence type="predicted"/>
<protein>
    <submittedName>
        <fullName evidence="1">Uncharacterized protein</fullName>
    </submittedName>
</protein>
<gene>
    <name evidence="1" type="ORF">QJS10_CPB14g00235</name>
</gene>
<comment type="caution">
    <text evidence="1">The sequence shown here is derived from an EMBL/GenBank/DDBJ whole genome shotgun (WGS) entry which is preliminary data.</text>
</comment>
<reference evidence="1" key="1">
    <citation type="journal article" date="2023" name="Nat. Commun.">
        <title>Diploid and tetraploid genomes of Acorus and the evolution of monocots.</title>
        <authorList>
            <person name="Ma L."/>
            <person name="Liu K.W."/>
            <person name="Li Z."/>
            <person name="Hsiao Y.Y."/>
            <person name="Qi Y."/>
            <person name="Fu T."/>
            <person name="Tang G.D."/>
            <person name="Zhang D."/>
            <person name="Sun W.H."/>
            <person name="Liu D.K."/>
            <person name="Li Y."/>
            <person name="Chen G.Z."/>
            <person name="Liu X.D."/>
            <person name="Liao X.Y."/>
            <person name="Jiang Y.T."/>
            <person name="Yu X."/>
            <person name="Hao Y."/>
            <person name="Huang J."/>
            <person name="Zhao X.W."/>
            <person name="Ke S."/>
            <person name="Chen Y.Y."/>
            <person name="Wu W.L."/>
            <person name="Hsu J.L."/>
            <person name="Lin Y.F."/>
            <person name="Huang M.D."/>
            <person name="Li C.Y."/>
            <person name="Huang L."/>
            <person name="Wang Z.W."/>
            <person name="Zhao X."/>
            <person name="Zhong W.Y."/>
            <person name="Peng D.H."/>
            <person name="Ahmad S."/>
            <person name="Lan S."/>
            <person name="Zhang J.S."/>
            <person name="Tsai W.C."/>
            <person name="Van de Peer Y."/>
            <person name="Liu Z.J."/>
        </authorList>
    </citation>
    <scope>NUCLEOTIDE SEQUENCE</scope>
    <source>
        <strain evidence="1">CP</strain>
    </source>
</reference>
<keyword evidence="2" id="KW-1185">Reference proteome</keyword>
<evidence type="ECO:0000313" key="2">
    <source>
        <dbReference type="Proteomes" id="UP001180020"/>
    </source>
</evidence>
<evidence type="ECO:0000313" key="1">
    <source>
        <dbReference type="EMBL" id="KAK1297900.1"/>
    </source>
</evidence>
<dbReference type="Proteomes" id="UP001180020">
    <property type="component" value="Unassembled WGS sequence"/>
</dbReference>
<name>A0AAV9D9Z0_ACOCL</name>
<sequence length="91" mass="10320">MEFYVKEINYTMGSLRIIDVSLANDKYYFVSMFSNGDKNQCYPGLSYSSSICKIFGIGLYFITPGDLQRTGFLSELSVIDETYGSSFINDE</sequence>
<accession>A0AAV9D9Z0</accession>
<dbReference type="EMBL" id="JAUJYO010000014">
    <property type="protein sequence ID" value="KAK1297900.1"/>
    <property type="molecule type" value="Genomic_DNA"/>
</dbReference>